<reference evidence="15" key="1">
    <citation type="submission" date="2013-07" db="EMBL/GenBank/DDBJ databases">
        <title>The genome of Eucalyptus grandis.</title>
        <authorList>
            <person name="Schmutz J."/>
            <person name="Hayes R."/>
            <person name="Myburg A."/>
            <person name="Tuskan G."/>
            <person name="Grattapaglia D."/>
            <person name="Rokhsar D.S."/>
        </authorList>
    </citation>
    <scope>NUCLEOTIDE SEQUENCE</scope>
    <source>
        <tissue evidence="15">Leaf extractions</tissue>
    </source>
</reference>
<evidence type="ECO:0000256" key="6">
    <source>
        <dbReference type="ARBA" id="ARBA00022777"/>
    </source>
</evidence>
<dbReference type="PANTHER" id="PTHR27002:SF214">
    <property type="entry name" value="RECEPTOR-LIKE SERINE_THREONINE-PROTEIN KINASE"/>
    <property type="match status" value="1"/>
</dbReference>
<keyword evidence="3" id="KW-0808">Transferase</keyword>
<dbReference type="Pfam" id="PF11883">
    <property type="entry name" value="DUF3403"/>
    <property type="match status" value="1"/>
</dbReference>
<feature type="domain" description="Protein kinase" evidence="13">
    <location>
        <begin position="339"/>
        <end position="615"/>
    </location>
</feature>
<evidence type="ECO:0000256" key="4">
    <source>
        <dbReference type="ARBA" id="ARBA00022729"/>
    </source>
</evidence>
<dbReference type="InterPro" id="IPR011009">
    <property type="entry name" value="Kinase-like_dom_sf"/>
</dbReference>
<dbReference type="PROSITE" id="PS50011">
    <property type="entry name" value="PROTEIN_KINASE_DOM"/>
    <property type="match status" value="1"/>
</dbReference>
<keyword evidence="12" id="KW-0812">Transmembrane</keyword>
<dbReference type="PROSITE" id="PS00108">
    <property type="entry name" value="PROTEIN_KINASE_ST"/>
    <property type="match status" value="1"/>
</dbReference>
<keyword evidence="4" id="KW-0732">Signal</keyword>
<dbReference type="InterPro" id="IPR000719">
    <property type="entry name" value="Prot_kinase_dom"/>
</dbReference>
<dbReference type="GO" id="GO:0004674">
    <property type="term" value="F:protein serine/threonine kinase activity"/>
    <property type="evidence" value="ECO:0000318"/>
    <property type="project" value="GO_Central"/>
</dbReference>
<evidence type="ECO:0000256" key="9">
    <source>
        <dbReference type="ARBA" id="ARBA00023180"/>
    </source>
</evidence>
<dbReference type="CDD" id="cd14066">
    <property type="entry name" value="STKc_IRAK"/>
    <property type="match status" value="1"/>
</dbReference>
<protein>
    <recommendedName>
        <fullName evidence="1">non-specific serine/threonine protein kinase</fullName>
        <ecNumber evidence="1">2.7.11.1</ecNumber>
    </recommendedName>
</protein>
<dbReference type="OMA" id="ANAICND"/>
<dbReference type="GO" id="GO:0048544">
    <property type="term" value="P:recognition of pollen"/>
    <property type="evidence" value="ECO:0007669"/>
    <property type="project" value="InterPro"/>
</dbReference>
<evidence type="ECO:0000256" key="10">
    <source>
        <dbReference type="ARBA" id="ARBA00047899"/>
    </source>
</evidence>
<evidence type="ECO:0000256" key="8">
    <source>
        <dbReference type="ARBA" id="ARBA00023157"/>
    </source>
</evidence>
<dbReference type="Gene3D" id="1.10.510.10">
    <property type="entry name" value="Transferase(Phosphotransferase) domain 1"/>
    <property type="match status" value="1"/>
</dbReference>
<evidence type="ECO:0000313" key="15">
    <source>
        <dbReference type="EMBL" id="KCW73442.1"/>
    </source>
</evidence>
<dbReference type="PROSITE" id="PS50948">
    <property type="entry name" value="PAN"/>
    <property type="match status" value="1"/>
</dbReference>
<dbReference type="InterPro" id="IPR008271">
    <property type="entry name" value="Ser/Thr_kinase_AS"/>
</dbReference>
<evidence type="ECO:0000256" key="12">
    <source>
        <dbReference type="SAM" id="Phobius"/>
    </source>
</evidence>
<evidence type="ECO:0000256" key="1">
    <source>
        <dbReference type="ARBA" id="ARBA00012513"/>
    </source>
</evidence>
<name>A0A059C536_EUCGR</name>
<dbReference type="Pfam" id="PF07714">
    <property type="entry name" value="PK_Tyr_Ser-Thr"/>
    <property type="match status" value="1"/>
</dbReference>
<sequence>MKLTLNRKTGFERRLIAWKSMDDPSPGDYVHELNYSQGLPQYEVVQVHVHSKKYRTGQWNGVQFVGCSIAPNPFRVSAFVYTETEISFMFEIQDRQLFSIMKLNYLGVVQLLVVNRSRSATWNAFLELPSDPCDFYGRCGANAICNDSLCECVKGFMPNSLDEWTVHNFSSGCKRTIPLNCSKGDGFWEIENVKLPDQLEVTLYRSMSLEECKDKCLKNCSCTAYATSDVRGQGIGCLMWFGDLIDMRVLEEVNRVQTLYVRQSASKLDAIRDRTRRKIILVAVMLSSIIGGLLLVGTAFWGVKHKKKRIRIGGLEITKEDIDLPLYDLAAIESATSNFSNDNMIGVGGFGPVYKGILQTGQLVAVKRLSKSSGQGLEEFKNEVLLIARLQHRNLVGLLGCCIEGEERILLYEYMDNMSLNYFIFDQEKSSLLTWQKRFDIVVGIARGLLYLHRDSKLQVIHRDLKASNILLDGDLNPKISDFGLARIFGANEREARTKRVIGTYGYMAPEYAMDGIFSLKSDIYSFGVLLLEIVSSKRNREFSHPSHHHNLLGHAWLLWSEGRALEMMDECVHSSFDRTQVERCIQVGLLCVQKFPEDRPTMSSIIYMILHCGLVLPEPKEPGFFMERNSKYFDGASSKRDSHTRNLVTLTMLEGR</sequence>
<keyword evidence="8" id="KW-1015">Disulfide bond</keyword>
<accession>A0A059C536</accession>
<dbReference type="SMART" id="SM00473">
    <property type="entry name" value="PAN_AP"/>
    <property type="match status" value="1"/>
</dbReference>
<dbReference type="FunFam" id="1.10.510.10:FF:000060">
    <property type="entry name" value="G-type lectin S-receptor-like serine/threonine-protein kinase"/>
    <property type="match status" value="1"/>
</dbReference>
<feature type="transmembrane region" description="Helical" evidence="12">
    <location>
        <begin position="279"/>
        <end position="303"/>
    </location>
</feature>
<dbReference type="InterPro" id="IPR001245">
    <property type="entry name" value="Ser-Thr/Tyr_kinase_cat_dom"/>
</dbReference>
<dbReference type="GO" id="GO:0005524">
    <property type="term" value="F:ATP binding"/>
    <property type="evidence" value="ECO:0007669"/>
    <property type="project" value="UniProtKB-KW"/>
</dbReference>
<keyword evidence="7" id="KW-0067">ATP-binding</keyword>
<keyword evidence="5" id="KW-0547">Nucleotide-binding</keyword>
<keyword evidence="6" id="KW-0418">Kinase</keyword>
<dbReference type="Gramene" id="KCW73442">
    <property type="protein sequence ID" value="KCW73442"/>
    <property type="gene ID" value="EUGRSUZ_E01920"/>
</dbReference>
<evidence type="ECO:0000259" key="14">
    <source>
        <dbReference type="PROSITE" id="PS50948"/>
    </source>
</evidence>
<dbReference type="InterPro" id="IPR021820">
    <property type="entry name" value="S-locus_recpt_kinase_C"/>
</dbReference>
<dbReference type="CDD" id="cd01098">
    <property type="entry name" value="PAN_AP_plant"/>
    <property type="match status" value="1"/>
</dbReference>
<evidence type="ECO:0000256" key="2">
    <source>
        <dbReference type="ARBA" id="ARBA00022527"/>
    </source>
</evidence>
<dbReference type="FunFam" id="3.30.200.20:FF:000195">
    <property type="entry name" value="G-type lectin S-receptor-like serine/threonine-protein kinase"/>
    <property type="match status" value="1"/>
</dbReference>
<keyword evidence="12" id="KW-1133">Transmembrane helix</keyword>
<dbReference type="GO" id="GO:0006955">
    <property type="term" value="P:immune response"/>
    <property type="evidence" value="ECO:0000318"/>
    <property type="project" value="GO_Central"/>
</dbReference>
<dbReference type="InterPro" id="IPR003609">
    <property type="entry name" value="Pan_app"/>
</dbReference>
<dbReference type="Pfam" id="PF00954">
    <property type="entry name" value="S_locus_glycop"/>
    <property type="match status" value="1"/>
</dbReference>
<comment type="catalytic activity">
    <reaction evidence="11">
        <text>L-seryl-[protein] + ATP = O-phospho-L-seryl-[protein] + ADP + H(+)</text>
        <dbReference type="Rhea" id="RHEA:17989"/>
        <dbReference type="Rhea" id="RHEA-COMP:9863"/>
        <dbReference type="Rhea" id="RHEA-COMP:11604"/>
        <dbReference type="ChEBI" id="CHEBI:15378"/>
        <dbReference type="ChEBI" id="CHEBI:29999"/>
        <dbReference type="ChEBI" id="CHEBI:30616"/>
        <dbReference type="ChEBI" id="CHEBI:83421"/>
        <dbReference type="ChEBI" id="CHEBI:456216"/>
        <dbReference type="EC" id="2.7.11.1"/>
    </reaction>
</comment>
<evidence type="ECO:0000256" key="5">
    <source>
        <dbReference type="ARBA" id="ARBA00022741"/>
    </source>
</evidence>
<dbReference type="InterPro" id="IPR000858">
    <property type="entry name" value="S_locus_glycoprot_dom"/>
</dbReference>
<feature type="domain" description="Apple" evidence="14">
    <location>
        <begin position="181"/>
        <end position="264"/>
    </location>
</feature>
<proteinExistence type="predicted"/>
<dbReference type="SMART" id="SM00220">
    <property type="entry name" value="S_TKc"/>
    <property type="match status" value="1"/>
</dbReference>
<evidence type="ECO:0000256" key="7">
    <source>
        <dbReference type="ARBA" id="ARBA00022840"/>
    </source>
</evidence>
<gene>
    <name evidence="15" type="ORF">EUGRSUZ_E01920</name>
</gene>
<dbReference type="Pfam" id="PF08276">
    <property type="entry name" value="PAN_2"/>
    <property type="match status" value="1"/>
</dbReference>
<dbReference type="Gene3D" id="3.50.4.10">
    <property type="entry name" value="Hepatocyte Growth Factor"/>
    <property type="match status" value="1"/>
</dbReference>
<dbReference type="GO" id="GO:0005886">
    <property type="term" value="C:plasma membrane"/>
    <property type="evidence" value="ECO:0000318"/>
    <property type="project" value="GO_Central"/>
</dbReference>
<comment type="catalytic activity">
    <reaction evidence="10">
        <text>L-threonyl-[protein] + ATP = O-phospho-L-threonyl-[protein] + ADP + H(+)</text>
        <dbReference type="Rhea" id="RHEA:46608"/>
        <dbReference type="Rhea" id="RHEA-COMP:11060"/>
        <dbReference type="Rhea" id="RHEA-COMP:11605"/>
        <dbReference type="ChEBI" id="CHEBI:15378"/>
        <dbReference type="ChEBI" id="CHEBI:30013"/>
        <dbReference type="ChEBI" id="CHEBI:30616"/>
        <dbReference type="ChEBI" id="CHEBI:61977"/>
        <dbReference type="ChEBI" id="CHEBI:456216"/>
        <dbReference type="EC" id="2.7.11.1"/>
    </reaction>
</comment>
<keyword evidence="12" id="KW-0472">Membrane</keyword>
<evidence type="ECO:0000259" key="13">
    <source>
        <dbReference type="PROSITE" id="PS50011"/>
    </source>
</evidence>
<evidence type="ECO:0000256" key="3">
    <source>
        <dbReference type="ARBA" id="ARBA00022679"/>
    </source>
</evidence>
<dbReference type="PANTHER" id="PTHR27002">
    <property type="entry name" value="RECEPTOR-LIKE SERINE/THREONINE-PROTEIN KINASE SD1-8"/>
    <property type="match status" value="1"/>
</dbReference>
<dbReference type="EMBL" id="KK198757">
    <property type="protein sequence ID" value="KCW73442.1"/>
    <property type="molecule type" value="Genomic_DNA"/>
</dbReference>
<organism evidence="15">
    <name type="scientific">Eucalyptus grandis</name>
    <name type="common">Flooded gum</name>
    <dbReference type="NCBI Taxonomy" id="71139"/>
    <lineage>
        <taxon>Eukaryota</taxon>
        <taxon>Viridiplantae</taxon>
        <taxon>Streptophyta</taxon>
        <taxon>Embryophyta</taxon>
        <taxon>Tracheophyta</taxon>
        <taxon>Spermatophyta</taxon>
        <taxon>Magnoliopsida</taxon>
        <taxon>eudicotyledons</taxon>
        <taxon>Gunneridae</taxon>
        <taxon>Pentapetalae</taxon>
        <taxon>rosids</taxon>
        <taxon>malvids</taxon>
        <taxon>Myrtales</taxon>
        <taxon>Myrtaceae</taxon>
        <taxon>Myrtoideae</taxon>
        <taxon>Eucalypteae</taxon>
        <taxon>Eucalyptus</taxon>
    </lineage>
</organism>
<keyword evidence="2" id="KW-0723">Serine/threonine-protein kinase</keyword>
<dbReference type="InParanoid" id="A0A059C536"/>
<dbReference type="Gene3D" id="3.30.200.20">
    <property type="entry name" value="Phosphorylase Kinase, domain 1"/>
    <property type="match status" value="1"/>
</dbReference>
<dbReference type="AlphaFoldDB" id="A0A059C536"/>
<dbReference type="GO" id="GO:0007165">
    <property type="term" value="P:signal transduction"/>
    <property type="evidence" value="ECO:0000318"/>
    <property type="project" value="GO_Central"/>
</dbReference>
<dbReference type="EC" id="2.7.11.1" evidence="1"/>
<evidence type="ECO:0000256" key="11">
    <source>
        <dbReference type="ARBA" id="ARBA00048679"/>
    </source>
</evidence>
<keyword evidence="9" id="KW-0325">Glycoprotein</keyword>
<dbReference type="SUPFAM" id="SSF56112">
    <property type="entry name" value="Protein kinase-like (PK-like)"/>
    <property type="match status" value="1"/>
</dbReference>